<reference evidence="1" key="1">
    <citation type="submission" date="2022-07" db="EMBL/GenBank/DDBJ databases">
        <title>Phylogenomic reconstructions and comparative analyses of Kickxellomycotina fungi.</title>
        <authorList>
            <person name="Reynolds N.K."/>
            <person name="Stajich J.E."/>
            <person name="Barry K."/>
            <person name="Grigoriev I.V."/>
            <person name="Crous P."/>
            <person name="Smith M.E."/>
        </authorList>
    </citation>
    <scope>NUCLEOTIDE SEQUENCE</scope>
    <source>
        <strain evidence="1">BCRC 34191</strain>
    </source>
</reference>
<gene>
    <name evidence="1" type="ORF">GGI18_002966</name>
</gene>
<evidence type="ECO:0000313" key="1">
    <source>
        <dbReference type="EMBL" id="KAJ2788416.1"/>
    </source>
</evidence>
<keyword evidence="2" id="KW-1185">Reference proteome</keyword>
<organism evidence="1 2">
    <name type="scientific">Coemansia linderi</name>
    <dbReference type="NCBI Taxonomy" id="2663919"/>
    <lineage>
        <taxon>Eukaryota</taxon>
        <taxon>Fungi</taxon>
        <taxon>Fungi incertae sedis</taxon>
        <taxon>Zoopagomycota</taxon>
        <taxon>Kickxellomycotina</taxon>
        <taxon>Kickxellomycetes</taxon>
        <taxon>Kickxellales</taxon>
        <taxon>Kickxellaceae</taxon>
        <taxon>Coemansia</taxon>
    </lineage>
</organism>
<protein>
    <submittedName>
        <fullName evidence="1">Uncharacterized protein</fullName>
    </submittedName>
</protein>
<dbReference type="Proteomes" id="UP001140066">
    <property type="component" value="Unassembled WGS sequence"/>
</dbReference>
<sequence length="298" mass="34119">MANTTLAETERARRIQALMSGRANTGAKSIGECSDAPQVEFNKSYHDEKREILGCAHYQLKAKLLAPCCNQWVTCRFCHDESRQHAMDRFAVTRMKCMLCSKEQPVGQRCSGCHEDMGRYYCQICRLIDDGPDKHIFHCEQCGICLSGRRSDYYHCSVCDACVAVDARERHSCKEKRLQCTCPICDEWLSDSVLSIVQPECQHLMHESCLSKHMEHSYKCPVCSASLCDTRAIFDSIECYMRFSVMPLEYQGQMSLVFCNDCHQRSVTKFHFLYHKCQACCSYNTAMLSTLPKHASEQ</sequence>
<name>A0ACC1KE35_9FUNG</name>
<accession>A0ACC1KE35</accession>
<proteinExistence type="predicted"/>
<comment type="caution">
    <text evidence="1">The sequence shown here is derived from an EMBL/GenBank/DDBJ whole genome shotgun (WGS) entry which is preliminary data.</text>
</comment>
<evidence type="ECO:0000313" key="2">
    <source>
        <dbReference type="Proteomes" id="UP001140066"/>
    </source>
</evidence>
<dbReference type="EMBL" id="JANBUK010000864">
    <property type="protein sequence ID" value="KAJ2788416.1"/>
    <property type="molecule type" value="Genomic_DNA"/>
</dbReference>